<proteinExistence type="predicted"/>
<protein>
    <recommendedName>
        <fullName evidence="4">Pentatricopeptide repeat-containing protein, chloroplastic</fullName>
    </recommendedName>
</protein>
<dbReference type="AlphaFoldDB" id="A0AA36HLX4"/>
<name>A0AA36HLX4_9DINO</name>
<accession>A0AA36HLX4</accession>
<keyword evidence="3" id="KW-1185">Reference proteome</keyword>
<dbReference type="PANTHER" id="PTHR47447:SF17">
    <property type="entry name" value="OS12G0638900 PROTEIN"/>
    <property type="match status" value="1"/>
</dbReference>
<organism evidence="2 3">
    <name type="scientific">Effrenium voratum</name>
    <dbReference type="NCBI Taxonomy" id="2562239"/>
    <lineage>
        <taxon>Eukaryota</taxon>
        <taxon>Sar</taxon>
        <taxon>Alveolata</taxon>
        <taxon>Dinophyceae</taxon>
        <taxon>Suessiales</taxon>
        <taxon>Symbiodiniaceae</taxon>
        <taxon>Effrenium</taxon>
    </lineage>
</organism>
<dbReference type="PANTHER" id="PTHR47447">
    <property type="entry name" value="OS03G0856100 PROTEIN"/>
    <property type="match status" value="1"/>
</dbReference>
<reference evidence="2" key="1">
    <citation type="submission" date="2023-08" db="EMBL/GenBank/DDBJ databases">
        <authorList>
            <person name="Chen Y."/>
            <person name="Shah S."/>
            <person name="Dougan E. K."/>
            <person name="Thang M."/>
            <person name="Chan C."/>
        </authorList>
    </citation>
    <scope>NUCLEOTIDE SEQUENCE</scope>
</reference>
<dbReference type="EMBL" id="CAUJNA010000085">
    <property type="protein sequence ID" value="CAJ1371532.1"/>
    <property type="molecule type" value="Genomic_DNA"/>
</dbReference>
<dbReference type="InterPro" id="IPR011990">
    <property type="entry name" value="TPR-like_helical_dom_sf"/>
</dbReference>
<sequence length="484" mass="51834">MARRPRGDEQLVALARSRRWRSAAAVFECSTGGGWEGVRAFNALLHAFKGGRWARALRALAERWPRRPELASEVSLNSVLAALGSAAEWRRAGSLLAEMGRQRLEASSVTFGTIIQADGNGMQWHRALETLSNRISTVICFNSAIAACERATSWHMAVATLAVLPEVRVLPDVTTLNSAMSALAASEWQRAVCLFFNMPFYAMQADVVSYGSTLRSHWQVAGQLVRLMACALVRGNIITATSAVKASSARWEAAVRAFGDLAGVSLQATLVTYTTLVGALRSRWSMGLALKEQMGAAASRTDAIFGCELLEVAGPGEHRWRLALGVFAVIKPNAFTRSSLASAFARTEKWEGALGCVSGGDLATANAALHGCARSAQWSRAVGLGAETRPNGITLSTLSDVLAAGQQWPAALRWLRLLGARRTSGVDFAICGTACISACEATGRWREALQVLEFLGTSADCAAVNCAIVACEKGEHFRRTHTHA</sequence>
<comment type="caution">
    <text evidence="2">The sequence shown here is derived from an EMBL/GenBank/DDBJ whole genome shotgun (WGS) entry which is preliminary data.</text>
</comment>
<evidence type="ECO:0000313" key="3">
    <source>
        <dbReference type="Proteomes" id="UP001178507"/>
    </source>
</evidence>
<dbReference type="Proteomes" id="UP001178507">
    <property type="component" value="Unassembled WGS sequence"/>
</dbReference>
<evidence type="ECO:0000313" key="2">
    <source>
        <dbReference type="EMBL" id="CAJ1371532.1"/>
    </source>
</evidence>
<evidence type="ECO:0000256" key="1">
    <source>
        <dbReference type="ARBA" id="ARBA00022737"/>
    </source>
</evidence>
<keyword evidence="1" id="KW-0677">Repeat</keyword>
<dbReference type="Gene3D" id="1.25.40.10">
    <property type="entry name" value="Tetratricopeptide repeat domain"/>
    <property type="match status" value="3"/>
</dbReference>
<evidence type="ECO:0008006" key="4">
    <source>
        <dbReference type="Google" id="ProtNLM"/>
    </source>
</evidence>
<gene>
    <name evidence="2" type="ORF">EVOR1521_LOCUS1829</name>
</gene>